<dbReference type="Proteomes" id="UP000824890">
    <property type="component" value="Unassembled WGS sequence"/>
</dbReference>
<feature type="region of interest" description="Disordered" evidence="1">
    <location>
        <begin position="1"/>
        <end position="67"/>
    </location>
</feature>
<evidence type="ECO:0000313" key="2">
    <source>
        <dbReference type="EMBL" id="KAH0938074.1"/>
    </source>
</evidence>
<evidence type="ECO:0000256" key="1">
    <source>
        <dbReference type="SAM" id="MobiDB-lite"/>
    </source>
</evidence>
<dbReference type="EMBL" id="JAGKQM010000002">
    <property type="protein sequence ID" value="KAH0938074.1"/>
    <property type="molecule type" value="Genomic_DNA"/>
</dbReference>
<reference evidence="2 3" key="1">
    <citation type="submission" date="2021-05" db="EMBL/GenBank/DDBJ databases">
        <title>Genome Assembly of Synthetic Allotetraploid Brassica napus Reveals Homoeologous Exchanges between Subgenomes.</title>
        <authorList>
            <person name="Davis J.T."/>
        </authorList>
    </citation>
    <scope>NUCLEOTIDE SEQUENCE [LARGE SCALE GENOMIC DNA]</scope>
    <source>
        <strain evidence="3">cv. Da-Ae</strain>
        <tissue evidence="2">Seedling</tissue>
    </source>
</reference>
<feature type="compositionally biased region" description="Basic and acidic residues" evidence="1">
    <location>
        <begin position="49"/>
        <end position="58"/>
    </location>
</feature>
<name>A0ABQ8E8U3_BRANA</name>
<accession>A0ABQ8E8U3</accession>
<evidence type="ECO:0000313" key="3">
    <source>
        <dbReference type="Proteomes" id="UP000824890"/>
    </source>
</evidence>
<protein>
    <submittedName>
        <fullName evidence="2">Uncharacterized protein</fullName>
    </submittedName>
</protein>
<comment type="caution">
    <text evidence="2">The sequence shown here is derived from an EMBL/GenBank/DDBJ whole genome shotgun (WGS) entry which is preliminary data.</text>
</comment>
<proteinExistence type="predicted"/>
<sequence>MELVAGATELKEPPQPGNFNGDARAVEASTTRNKNNAEKGDLTVLPPCRDSRGRRVAESRSLPGAKP</sequence>
<gene>
    <name evidence="2" type="ORF">HID58_005535</name>
</gene>
<organism evidence="2 3">
    <name type="scientific">Brassica napus</name>
    <name type="common">Rape</name>
    <dbReference type="NCBI Taxonomy" id="3708"/>
    <lineage>
        <taxon>Eukaryota</taxon>
        <taxon>Viridiplantae</taxon>
        <taxon>Streptophyta</taxon>
        <taxon>Embryophyta</taxon>
        <taxon>Tracheophyta</taxon>
        <taxon>Spermatophyta</taxon>
        <taxon>Magnoliopsida</taxon>
        <taxon>eudicotyledons</taxon>
        <taxon>Gunneridae</taxon>
        <taxon>Pentapetalae</taxon>
        <taxon>rosids</taxon>
        <taxon>malvids</taxon>
        <taxon>Brassicales</taxon>
        <taxon>Brassicaceae</taxon>
        <taxon>Brassiceae</taxon>
        <taxon>Brassica</taxon>
    </lineage>
</organism>
<keyword evidence="3" id="KW-1185">Reference proteome</keyword>